<dbReference type="Gene3D" id="3.30.1330.30">
    <property type="match status" value="1"/>
</dbReference>
<gene>
    <name evidence="6" type="ORF">ACFQWG_12760</name>
</gene>
<dbReference type="InterPro" id="IPR029028">
    <property type="entry name" value="Alpha/beta_knot_MTases"/>
</dbReference>
<keyword evidence="3" id="KW-0808">Transferase</keyword>
<dbReference type="InterPro" id="IPR051259">
    <property type="entry name" value="rRNA_Methyltransferase"/>
</dbReference>
<keyword evidence="7" id="KW-1185">Reference proteome</keyword>
<evidence type="ECO:0000259" key="5">
    <source>
        <dbReference type="Pfam" id="PF22435"/>
    </source>
</evidence>
<evidence type="ECO:0000313" key="6">
    <source>
        <dbReference type="EMBL" id="MFC7582066.1"/>
    </source>
</evidence>
<dbReference type="InterPro" id="IPR029064">
    <property type="entry name" value="Ribosomal_eL30-like_sf"/>
</dbReference>
<feature type="domain" description="MRM3-like substrate binding" evidence="5">
    <location>
        <begin position="18"/>
        <end position="111"/>
    </location>
</feature>
<evidence type="ECO:0000313" key="7">
    <source>
        <dbReference type="Proteomes" id="UP001596527"/>
    </source>
</evidence>
<name>A0ABW2SQD6_9ACTO</name>
<dbReference type="InterPro" id="IPR029026">
    <property type="entry name" value="tRNA_m1G_MTases_N"/>
</dbReference>
<dbReference type="InterPro" id="IPR053888">
    <property type="entry name" value="MRM3-like_sub_bind"/>
</dbReference>
<dbReference type="SUPFAM" id="SSF75217">
    <property type="entry name" value="alpha/beta knot"/>
    <property type="match status" value="1"/>
</dbReference>
<evidence type="ECO:0000256" key="3">
    <source>
        <dbReference type="ARBA" id="ARBA00022679"/>
    </source>
</evidence>
<evidence type="ECO:0000256" key="2">
    <source>
        <dbReference type="ARBA" id="ARBA00022603"/>
    </source>
</evidence>
<protein>
    <submittedName>
        <fullName evidence="6">TrmH family RNA methyltransferase</fullName>
    </submittedName>
</protein>
<proteinExistence type="inferred from homology"/>
<sequence>MPHPSSAPEPPVIASGSNSQVKRARALLKDSGGGHGRRFGDLFAAEGVQIATRALRAPDWDIEQIIVSDPDRSPALADVEHLAQARRVPVARVTAPVFLHVTQRQMPAGVVVLAHRRVHRLDELPGDRPFLVLEHPSAPGNIGTIVRTCEAAGLGGVTLIGPHADPFSPSAVRSSMGSVFGVPLAPGIGAGDLVTWARRSGHALIGTSGGAAESLWEAELPDRSAIILGNEGAGMTPELQAACDAMVRIPFSPAVDSLNLSAAAAVIAFEYRRRVPLVE</sequence>
<dbReference type="SUPFAM" id="SSF55315">
    <property type="entry name" value="L30e-like"/>
    <property type="match status" value="1"/>
</dbReference>
<reference evidence="7" key="1">
    <citation type="journal article" date="2019" name="Int. J. Syst. Evol. Microbiol.">
        <title>The Global Catalogue of Microorganisms (GCM) 10K type strain sequencing project: providing services to taxonomists for standard genome sequencing and annotation.</title>
        <authorList>
            <consortium name="The Broad Institute Genomics Platform"/>
            <consortium name="The Broad Institute Genome Sequencing Center for Infectious Disease"/>
            <person name="Wu L."/>
            <person name="Ma J."/>
        </authorList>
    </citation>
    <scope>NUCLEOTIDE SEQUENCE [LARGE SCALE GENOMIC DNA]</scope>
    <source>
        <strain evidence="7">CCUG 56698</strain>
    </source>
</reference>
<keyword evidence="2 6" id="KW-0489">Methyltransferase</keyword>
<dbReference type="GO" id="GO:0008168">
    <property type="term" value="F:methyltransferase activity"/>
    <property type="evidence" value="ECO:0007669"/>
    <property type="project" value="UniProtKB-KW"/>
</dbReference>
<dbReference type="GO" id="GO:0032259">
    <property type="term" value="P:methylation"/>
    <property type="evidence" value="ECO:0007669"/>
    <property type="project" value="UniProtKB-KW"/>
</dbReference>
<dbReference type="Pfam" id="PF22435">
    <property type="entry name" value="MRM3-like_sub_bind"/>
    <property type="match status" value="1"/>
</dbReference>
<evidence type="ECO:0000259" key="4">
    <source>
        <dbReference type="Pfam" id="PF00588"/>
    </source>
</evidence>
<dbReference type="CDD" id="cd18095">
    <property type="entry name" value="SpoU-like_rRNA-MTase"/>
    <property type="match status" value="1"/>
</dbReference>
<comment type="caution">
    <text evidence="6">The sequence shown here is derived from an EMBL/GenBank/DDBJ whole genome shotgun (WGS) entry which is preliminary data.</text>
</comment>
<organism evidence="6 7">
    <name type="scientific">Schaalia naturae</name>
    <dbReference type="NCBI Taxonomy" id="635203"/>
    <lineage>
        <taxon>Bacteria</taxon>
        <taxon>Bacillati</taxon>
        <taxon>Actinomycetota</taxon>
        <taxon>Actinomycetes</taxon>
        <taxon>Actinomycetales</taxon>
        <taxon>Actinomycetaceae</taxon>
        <taxon>Schaalia</taxon>
    </lineage>
</organism>
<accession>A0ABW2SQD6</accession>
<feature type="domain" description="tRNA/rRNA methyltransferase SpoU type" evidence="4">
    <location>
        <begin position="130"/>
        <end position="268"/>
    </location>
</feature>
<dbReference type="EMBL" id="JBHTEF010000001">
    <property type="protein sequence ID" value="MFC7582066.1"/>
    <property type="molecule type" value="Genomic_DNA"/>
</dbReference>
<dbReference type="PANTHER" id="PTHR43191">
    <property type="entry name" value="RRNA METHYLTRANSFERASE 3"/>
    <property type="match status" value="1"/>
</dbReference>
<dbReference type="Proteomes" id="UP001596527">
    <property type="component" value="Unassembled WGS sequence"/>
</dbReference>
<evidence type="ECO:0000256" key="1">
    <source>
        <dbReference type="ARBA" id="ARBA00007228"/>
    </source>
</evidence>
<dbReference type="Pfam" id="PF00588">
    <property type="entry name" value="SpoU_methylase"/>
    <property type="match status" value="1"/>
</dbReference>
<comment type="similarity">
    <text evidence="1">Belongs to the class IV-like SAM-binding methyltransferase superfamily. RNA methyltransferase TrmH family.</text>
</comment>
<dbReference type="RefSeq" id="WP_380975889.1">
    <property type="nucleotide sequence ID" value="NZ_JBHTEF010000001.1"/>
</dbReference>
<dbReference type="PANTHER" id="PTHR43191:SF2">
    <property type="entry name" value="RRNA METHYLTRANSFERASE 3, MITOCHONDRIAL"/>
    <property type="match status" value="1"/>
</dbReference>
<dbReference type="Gene3D" id="3.40.1280.10">
    <property type="match status" value="1"/>
</dbReference>
<dbReference type="InterPro" id="IPR001537">
    <property type="entry name" value="SpoU_MeTrfase"/>
</dbReference>